<evidence type="ECO:0000313" key="3">
    <source>
        <dbReference type="Proteomes" id="UP000620147"/>
    </source>
</evidence>
<feature type="compositionally biased region" description="Basic residues" evidence="1">
    <location>
        <begin position="133"/>
        <end position="146"/>
    </location>
</feature>
<evidence type="ECO:0000256" key="1">
    <source>
        <dbReference type="SAM" id="MobiDB-lite"/>
    </source>
</evidence>
<name>A0ABQ1E3A1_9FIRM</name>
<feature type="region of interest" description="Disordered" evidence="1">
    <location>
        <begin position="103"/>
        <end position="146"/>
    </location>
</feature>
<dbReference type="Proteomes" id="UP000620147">
    <property type="component" value="Unassembled WGS sequence"/>
</dbReference>
<accession>A0ABQ1E3A1</accession>
<evidence type="ECO:0000313" key="2">
    <source>
        <dbReference type="EMBL" id="GFO89456.1"/>
    </source>
</evidence>
<gene>
    <name evidence="2" type="ORF">BUFA31_26200</name>
</gene>
<proteinExistence type="predicted"/>
<protein>
    <submittedName>
        <fullName evidence="2">Uncharacterized protein</fullName>
    </submittedName>
</protein>
<comment type="caution">
    <text evidence="2">The sequence shown here is derived from an EMBL/GenBank/DDBJ whole genome shotgun (WGS) entry which is preliminary data.</text>
</comment>
<dbReference type="EMBL" id="BLYJ01000048">
    <property type="protein sequence ID" value="GFO89456.1"/>
    <property type="molecule type" value="Genomic_DNA"/>
</dbReference>
<sequence>MANQLRIDAFKISKNDQLLQACFIPNISFGIRVCLAPFLCRDAEQCNIQHICFIGVGKALTLWDHIRRNQYIFDCIRMLPPYSEIWLAANLGNGGRAAAAGLRTGRKKSHSDTAAGIRVFEGNDDGRGGVSSKGRKKSGHPMPGHR</sequence>
<keyword evidence="3" id="KW-1185">Reference proteome</keyword>
<organism evidence="2 3">
    <name type="scientific">Butyricicoccus faecihominis</name>
    <dbReference type="NCBI Taxonomy" id="1712515"/>
    <lineage>
        <taxon>Bacteria</taxon>
        <taxon>Bacillati</taxon>
        <taxon>Bacillota</taxon>
        <taxon>Clostridia</taxon>
        <taxon>Eubacteriales</taxon>
        <taxon>Butyricicoccaceae</taxon>
        <taxon>Butyricicoccus</taxon>
    </lineage>
</organism>
<reference evidence="2 3" key="1">
    <citation type="submission" date="2020-06" db="EMBL/GenBank/DDBJ databases">
        <title>Characterization of fructooligosaccharide metabolism and fructooligosaccharide-degrading enzymes in human commensal butyrate producers.</title>
        <authorList>
            <person name="Tanno H."/>
            <person name="Fujii T."/>
            <person name="Hirano K."/>
            <person name="Maeno S."/>
            <person name="Tonozuka T."/>
            <person name="Sakamoto M."/>
            <person name="Ohkuma M."/>
            <person name="Tochio T."/>
            <person name="Endo A."/>
        </authorList>
    </citation>
    <scope>NUCLEOTIDE SEQUENCE [LARGE SCALE GENOMIC DNA]</scope>
    <source>
        <strain evidence="2 3">JCM 31056</strain>
    </source>
</reference>